<dbReference type="InterPro" id="IPR013783">
    <property type="entry name" value="Ig-like_fold"/>
</dbReference>
<protein>
    <recommendedName>
        <fullName evidence="5">Choice-of-anchor D domain-containing protein</fullName>
    </recommendedName>
</protein>
<feature type="signal peptide" evidence="2">
    <location>
        <begin position="1"/>
        <end position="23"/>
    </location>
</feature>
<reference evidence="3 4" key="1">
    <citation type="submission" date="2019-06" db="EMBL/GenBank/DDBJ databases">
        <title>Persicimonas caeni gen. nov., sp. nov., a predatory bacterium isolated from solar saltern.</title>
        <authorList>
            <person name="Wang S."/>
        </authorList>
    </citation>
    <scope>NUCLEOTIDE SEQUENCE [LARGE SCALE GENOMIC DNA]</scope>
    <source>
        <strain evidence="3 4">YN101</strain>
    </source>
</reference>
<dbReference type="AlphaFoldDB" id="A0A4Y6PRB0"/>
<dbReference type="Gene3D" id="2.60.40.10">
    <property type="entry name" value="Immunoglobulins"/>
    <property type="match status" value="2"/>
</dbReference>
<dbReference type="Proteomes" id="UP000315995">
    <property type="component" value="Chromosome"/>
</dbReference>
<gene>
    <name evidence="3" type="ORF">FIV42_07860</name>
</gene>
<evidence type="ECO:0000256" key="1">
    <source>
        <dbReference type="SAM" id="MobiDB-lite"/>
    </source>
</evidence>
<keyword evidence="4" id="KW-1185">Reference proteome</keyword>
<evidence type="ECO:0000256" key="2">
    <source>
        <dbReference type="SAM" id="SignalP"/>
    </source>
</evidence>
<proteinExistence type="predicted"/>
<sequence>MSTRPILAALFAVFAATSLSSTGCIDLGEVDCTSDEQCRYDRVCSPQGYCVSPNPTGPSPIEPGPDTGPDVPEPEPAPRIAANPARLVFERIGNSDPTWRRGWRETVIRNAGTLPLRIDAVSLTGDEAFELGTPPDAGWPDELAPGESFEVRVWYGTQSSAPMSAELVVESNDPRGPFTVPVSADQNPPCIEVEPERNMVFRPQAPGERIVKEIVITNCATRSNLALRAVRLEIDSGGGFYLPEDALPERLPELSALVDPGESVVIPIVYTGRSFEWNEGEVVIETNVPDKPVIRIGLLRETDANDCPVARAGARREGSDVTVPFVRSLRAQTGETVELSGLDSVDPDGDVERYSWEIVARPEGSESALMPNTFSSTVNLPLDVPGQYLVELDVWDDQGEASCGGVSRVTVVAE</sequence>
<accession>A0A5B8Y1V0</accession>
<accession>A0A4Y6PRB0</accession>
<evidence type="ECO:0000313" key="3">
    <source>
        <dbReference type="EMBL" id="QDG50649.1"/>
    </source>
</evidence>
<dbReference type="PROSITE" id="PS51257">
    <property type="entry name" value="PROKAR_LIPOPROTEIN"/>
    <property type="match status" value="1"/>
</dbReference>
<evidence type="ECO:0008006" key="5">
    <source>
        <dbReference type="Google" id="ProtNLM"/>
    </source>
</evidence>
<feature type="chain" id="PRO_5030106290" description="Choice-of-anchor D domain-containing protein" evidence="2">
    <location>
        <begin position="24"/>
        <end position="414"/>
    </location>
</feature>
<organism evidence="3 4">
    <name type="scientific">Persicimonas caeni</name>
    <dbReference type="NCBI Taxonomy" id="2292766"/>
    <lineage>
        <taxon>Bacteria</taxon>
        <taxon>Deltaproteobacteria</taxon>
        <taxon>Bradymonadales</taxon>
        <taxon>Bradymonadaceae</taxon>
        <taxon>Persicimonas</taxon>
    </lineage>
</organism>
<keyword evidence="2" id="KW-0732">Signal</keyword>
<dbReference type="RefSeq" id="WP_141197141.1">
    <property type="nucleotide sequence ID" value="NZ_CP041186.1"/>
</dbReference>
<name>A0A4Y6PRB0_PERCE</name>
<dbReference type="OrthoDB" id="5481749at2"/>
<dbReference type="Pfam" id="PF22352">
    <property type="entry name" value="K319L-like_PKD"/>
    <property type="match status" value="1"/>
</dbReference>
<feature type="region of interest" description="Disordered" evidence="1">
    <location>
        <begin position="49"/>
        <end position="82"/>
    </location>
</feature>
<evidence type="ECO:0000313" key="4">
    <source>
        <dbReference type="Proteomes" id="UP000315995"/>
    </source>
</evidence>
<dbReference type="EMBL" id="CP041186">
    <property type="protein sequence ID" value="QDG50649.1"/>
    <property type="molecule type" value="Genomic_DNA"/>
</dbReference>